<dbReference type="OrthoDB" id="1629605at2"/>
<keyword evidence="3" id="KW-1185">Reference proteome</keyword>
<dbReference type="AlphaFoldDB" id="A0A0D0YUB7"/>
<dbReference type="STRING" id="1335616.WDC_1540"/>
<dbReference type="GO" id="GO:0003700">
    <property type="term" value="F:DNA-binding transcription factor activity"/>
    <property type="evidence" value="ECO:0007669"/>
    <property type="project" value="InterPro"/>
</dbReference>
<proteinExistence type="predicted"/>
<dbReference type="Gene3D" id="1.10.10.10">
    <property type="entry name" value="Winged helix-like DNA-binding domain superfamily/Winged helix DNA-binding domain"/>
    <property type="match status" value="1"/>
</dbReference>
<name>A0A0D0YUB7_9LACO</name>
<dbReference type="Proteomes" id="UP000032279">
    <property type="component" value="Unassembled WGS sequence"/>
</dbReference>
<dbReference type="RefSeq" id="WP_052497827.1">
    <property type="nucleotide sequence ID" value="NZ_AWTT01000043.1"/>
</dbReference>
<dbReference type="PANTHER" id="PTHR33164">
    <property type="entry name" value="TRANSCRIPTIONAL REGULATOR, MARR FAMILY"/>
    <property type="match status" value="1"/>
</dbReference>
<evidence type="ECO:0000313" key="2">
    <source>
        <dbReference type="EMBL" id="KIS02864.1"/>
    </source>
</evidence>
<dbReference type="EMBL" id="AWTT01000043">
    <property type="protein sequence ID" value="KIS02864.1"/>
    <property type="molecule type" value="Genomic_DNA"/>
</dbReference>
<dbReference type="PROSITE" id="PS50995">
    <property type="entry name" value="HTH_MARR_2"/>
    <property type="match status" value="1"/>
</dbReference>
<dbReference type="PANTHER" id="PTHR33164:SF43">
    <property type="entry name" value="HTH-TYPE TRANSCRIPTIONAL REPRESSOR YETL"/>
    <property type="match status" value="1"/>
</dbReference>
<comment type="caution">
    <text evidence="2">The sequence shown here is derived from an EMBL/GenBank/DDBJ whole genome shotgun (WGS) entry which is preliminary data.</text>
</comment>
<dbReference type="InterPro" id="IPR036390">
    <property type="entry name" value="WH_DNA-bd_sf"/>
</dbReference>
<dbReference type="InterPro" id="IPR036388">
    <property type="entry name" value="WH-like_DNA-bd_sf"/>
</dbReference>
<dbReference type="PATRIC" id="fig|1335616.4.peg.1548"/>
<evidence type="ECO:0000259" key="1">
    <source>
        <dbReference type="PROSITE" id="PS50995"/>
    </source>
</evidence>
<accession>A0A0D0YUB7</accession>
<dbReference type="InterPro" id="IPR000835">
    <property type="entry name" value="HTH_MarR-typ"/>
</dbReference>
<dbReference type="SMART" id="SM00347">
    <property type="entry name" value="HTH_MARR"/>
    <property type="match status" value="1"/>
</dbReference>
<dbReference type="InterPro" id="IPR039422">
    <property type="entry name" value="MarR/SlyA-like"/>
</dbReference>
<gene>
    <name evidence="2" type="primary">marR</name>
    <name evidence="2" type="ORF">WDC_1540</name>
</gene>
<organism evidence="2 3">
    <name type="scientific">Paucilactobacillus wasatchensis</name>
    <dbReference type="NCBI Taxonomy" id="1335616"/>
    <lineage>
        <taxon>Bacteria</taxon>
        <taxon>Bacillati</taxon>
        <taxon>Bacillota</taxon>
        <taxon>Bacilli</taxon>
        <taxon>Lactobacillales</taxon>
        <taxon>Lactobacillaceae</taxon>
        <taxon>Paucilactobacillus</taxon>
    </lineage>
</organism>
<reference evidence="2 3" key="1">
    <citation type="submission" date="2013-08" db="EMBL/GenBank/DDBJ databases">
        <title>Lactobacillus wasatchii sp. WDC04, a late gas producing bacteria isolated from aged chedder cheese.</title>
        <authorList>
            <person name="Oberg C.J."/>
            <person name="Culumber M."/>
            <person name="McMahon D.J."/>
            <person name="Broadbent J.R."/>
            <person name="Oberg T.S."/>
            <person name="Ortaki F."/>
        </authorList>
    </citation>
    <scope>NUCLEOTIDE SEQUENCE [LARGE SCALE GENOMIC DNA]</scope>
    <source>
        <strain evidence="2 3">WDC04</strain>
    </source>
</reference>
<sequence>MADQTTQLLTAIRAVQEQHEEFKAGFWQFAITNLTSEIPAEIITKFKTLKMTHSEMEILSELTNFDHNLIPYKVLQERVLFSQGMFSRYINRLDKAELITKIKQANNKKEVLLSITETGKYVAKLHADMHRLEREHNENALTSFSPAEIQTTIKVLHSLTNNPMH</sequence>
<dbReference type="GO" id="GO:0006950">
    <property type="term" value="P:response to stress"/>
    <property type="evidence" value="ECO:0007669"/>
    <property type="project" value="TreeGrafter"/>
</dbReference>
<protein>
    <submittedName>
        <fullName evidence="2">Putative transcriptional regulator, MarR family</fullName>
    </submittedName>
</protein>
<dbReference type="SUPFAM" id="SSF46785">
    <property type="entry name" value="Winged helix' DNA-binding domain"/>
    <property type="match status" value="1"/>
</dbReference>
<feature type="domain" description="HTH marR-type" evidence="1">
    <location>
        <begin position="5"/>
        <end position="161"/>
    </location>
</feature>
<evidence type="ECO:0000313" key="3">
    <source>
        <dbReference type="Proteomes" id="UP000032279"/>
    </source>
</evidence>